<protein>
    <submittedName>
        <fullName evidence="1">Glycosyltransferase</fullName>
    </submittedName>
</protein>
<comment type="caution">
    <text evidence="1">The sequence shown here is derived from an EMBL/GenBank/DDBJ whole genome shotgun (WGS) entry which is preliminary data.</text>
</comment>
<gene>
    <name evidence="1" type="ORF">DW206_24365</name>
</gene>
<dbReference type="InterPro" id="IPR001173">
    <property type="entry name" value="Glyco_trans_2-like"/>
</dbReference>
<dbReference type="InterPro" id="IPR029044">
    <property type="entry name" value="Nucleotide-diphossugar_trans"/>
</dbReference>
<keyword evidence="1" id="KW-0808">Transferase</keyword>
<dbReference type="SUPFAM" id="SSF53448">
    <property type="entry name" value="Nucleotide-diphospho-sugar transferases"/>
    <property type="match status" value="1"/>
</dbReference>
<evidence type="ECO:0000313" key="2">
    <source>
        <dbReference type="Proteomes" id="UP000283329"/>
    </source>
</evidence>
<evidence type="ECO:0000313" key="1">
    <source>
        <dbReference type="EMBL" id="RHH39450.1"/>
    </source>
</evidence>
<proteinExistence type="predicted"/>
<dbReference type="Gene3D" id="3.90.550.10">
    <property type="entry name" value="Spore Coat Polysaccharide Biosynthesis Protein SpsA, Chain A"/>
    <property type="match status" value="1"/>
</dbReference>
<dbReference type="EMBL" id="QRJR01000041">
    <property type="protein sequence ID" value="RHH39450.1"/>
    <property type="molecule type" value="Genomic_DNA"/>
</dbReference>
<dbReference type="RefSeq" id="WP_115485113.1">
    <property type="nucleotide sequence ID" value="NZ_JAQDAR010000019.1"/>
</dbReference>
<dbReference type="AlphaFoldDB" id="A0A414WR09"/>
<dbReference type="GO" id="GO:0016740">
    <property type="term" value="F:transferase activity"/>
    <property type="evidence" value="ECO:0007669"/>
    <property type="project" value="UniProtKB-KW"/>
</dbReference>
<dbReference type="Proteomes" id="UP000283329">
    <property type="component" value="Unassembled WGS sequence"/>
</dbReference>
<sequence length="344" mass="40446">MLTIGIPTYNRPVKLKRLLLRLISIPGFSKIQLIISDNSDNNKTKQLVGKFVVDYMNIQYYKNNVNLGFDRNMVNIYNMTNTKYLWFLSDDDDVSFKSYDCILSILENDAPDLICLNTYSNGRLSYVSDEIFFLSKEENLFRYLIVGERINLIGDEIYRAISLMMIGFMSSCLVRKNIFQIIDKTVISNLGGIPQIYLANMNLQAGSYCFYVTDFPVVKMGYKPNFSSWFMESCYYGVKRNFNLSGMNFSDYIIDLYVYEVLSFTLNIVDDYYNYRSFTPISKSFLEDEEWQKVLNIHLNNRFILLLKKKIELIQSSKLSFKWYKSLLRLGYYKHKMLLVKSLL</sequence>
<reference evidence="1 2" key="1">
    <citation type="submission" date="2018-08" db="EMBL/GenBank/DDBJ databases">
        <title>A genome reference for cultivated species of the human gut microbiota.</title>
        <authorList>
            <person name="Zou Y."/>
            <person name="Xue W."/>
            <person name="Luo G."/>
        </authorList>
    </citation>
    <scope>NUCLEOTIDE SEQUENCE [LARGE SCALE GENOMIC DNA]</scope>
    <source>
        <strain evidence="1 2">AM17-48</strain>
    </source>
</reference>
<dbReference type="Pfam" id="PF00535">
    <property type="entry name" value="Glycos_transf_2"/>
    <property type="match status" value="1"/>
</dbReference>
<accession>A0A414WR09</accession>
<organism evidence="1 2">
    <name type="scientific">Bacteroides ovatus</name>
    <dbReference type="NCBI Taxonomy" id="28116"/>
    <lineage>
        <taxon>Bacteria</taxon>
        <taxon>Pseudomonadati</taxon>
        <taxon>Bacteroidota</taxon>
        <taxon>Bacteroidia</taxon>
        <taxon>Bacteroidales</taxon>
        <taxon>Bacteroidaceae</taxon>
        <taxon>Bacteroides</taxon>
    </lineage>
</organism>
<name>A0A414WR09_BACOV</name>